<dbReference type="Proteomes" id="UP000606974">
    <property type="component" value="Unassembled WGS sequence"/>
</dbReference>
<protein>
    <submittedName>
        <fullName evidence="1">Uncharacterized protein</fullName>
    </submittedName>
</protein>
<evidence type="ECO:0000313" key="1">
    <source>
        <dbReference type="EMBL" id="KAF7503133.1"/>
    </source>
</evidence>
<proteinExistence type="predicted"/>
<gene>
    <name evidence="1" type="ORF">GJ744_004275</name>
</gene>
<sequence>MNRKDEVNEFEVDIGKVSPKDVDFFAAEQEFKGVHYLDLEDEEEEWSLAVLEG</sequence>
<keyword evidence="2" id="KW-1185">Reference proteome</keyword>
<reference evidence="1" key="1">
    <citation type="submission" date="2020-02" db="EMBL/GenBank/DDBJ databases">
        <authorList>
            <person name="Palmer J.M."/>
        </authorList>
    </citation>
    <scope>NUCLEOTIDE SEQUENCE</scope>
    <source>
        <strain evidence="1">EPUS1.4</strain>
        <tissue evidence="1">Thallus</tissue>
    </source>
</reference>
<comment type="caution">
    <text evidence="1">The sequence shown here is derived from an EMBL/GenBank/DDBJ whole genome shotgun (WGS) entry which is preliminary data.</text>
</comment>
<dbReference type="AlphaFoldDB" id="A0A8H7A5V6"/>
<evidence type="ECO:0000313" key="2">
    <source>
        <dbReference type="Proteomes" id="UP000606974"/>
    </source>
</evidence>
<dbReference type="EMBL" id="JAACFV010000195">
    <property type="protein sequence ID" value="KAF7503133.1"/>
    <property type="molecule type" value="Genomic_DNA"/>
</dbReference>
<accession>A0A8H7A5V6</accession>
<organism evidence="1 2">
    <name type="scientific">Endocarpon pusillum</name>
    <dbReference type="NCBI Taxonomy" id="364733"/>
    <lineage>
        <taxon>Eukaryota</taxon>
        <taxon>Fungi</taxon>
        <taxon>Dikarya</taxon>
        <taxon>Ascomycota</taxon>
        <taxon>Pezizomycotina</taxon>
        <taxon>Eurotiomycetes</taxon>
        <taxon>Chaetothyriomycetidae</taxon>
        <taxon>Verrucariales</taxon>
        <taxon>Verrucariaceae</taxon>
        <taxon>Endocarpon</taxon>
    </lineage>
</organism>
<name>A0A8H7A5V6_9EURO</name>